<keyword evidence="1" id="KW-0732">Signal</keyword>
<accession>A0ABT0M3X1</accession>
<dbReference type="Pfam" id="PF08905">
    <property type="entry name" value="DUF1850"/>
    <property type="match status" value="1"/>
</dbReference>
<proteinExistence type="predicted"/>
<comment type="caution">
    <text evidence="2">The sequence shown here is derived from an EMBL/GenBank/DDBJ whole genome shotgun (WGS) entry which is preliminary data.</text>
</comment>
<evidence type="ECO:0000313" key="3">
    <source>
        <dbReference type="Proteomes" id="UP001202550"/>
    </source>
</evidence>
<dbReference type="Proteomes" id="UP001202550">
    <property type="component" value="Unassembled WGS sequence"/>
</dbReference>
<dbReference type="RefSeq" id="WP_249059622.1">
    <property type="nucleotide sequence ID" value="NZ_JALZWP010000013.1"/>
</dbReference>
<dbReference type="InterPro" id="IPR015001">
    <property type="entry name" value="DUF1850"/>
</dbReference>
<feature type="chain" id="PRO_5046939322" evidence="1">
    <location>
        <begin position="25"/>
        <end position="155"/>
    </location>
</feature>
<sequence>MTNWGMGRPALAALFLGLAAPAQAADLLQVVTKDGGPLVAMPFDGGEICLTWAHSVTGGAVADCFAAQDERLILVRSYLHDYAAGLGEVAGRGRVVPAERGGYWIVGIDEMLPVNGLPLRVGPARVGHKLTGTAGVVDLSALAANSLVTLRVRPE</sequence>
<protein>
    <submittedName>
        <fullName evidence="2">DUF1850 domain-containing protein</fullName>
    </submittedName>
</protein>
<feature type="signal peptide" evidence="1">
    <location>
        <begin position="1"/>
        <end position="24"/>
    </location>
</feature>
<gene>
    <name evidence="2" type="ORF">M3N55_12570</name>
</gene>
<keyword evidence="3" id="KW-1185">Reference proteome</keyword>
<name>A0ABT0M3X1_9RHOB</name>
<reference evidence="2 3" key="1">
    <citation type="submission" date="2022-05" db="EMBL/GenBank/DDBJ databases">
        <title>Seasonal and diel survey of microbial diversity of the Tyrrhenian coast.</title>
        <authorList>
            <person name="Gattoni G."/>
            <person name="Corral P."/>
        </authorList>
    </citation>
    <scope>NUCLEOTIDE SEQUENCE [LARGE SCALE GENOMIC DNA]</scope>
    <source>
        <strain evidence="2 3">V10</strain>
    </source>
</reference>
<organism evidence="2 3">
    <name type="scientific">Roseinatronobacter domitianus</name>
    <dbReference type="NCBI Taxonomy" id="2940293"/>
    <lineage>
        <taxon>Bacteria</taxon>
        <taxon>Pseudomonadati</taxon>
        <taxon>Pseudomonadota</taxon>
        <taxon>Alphaproteobacteria</taxon>
        <taxon>Rhodobacterales</taxon>
        <taxon>Paracoccaceae</taxon>
        <taxon>Roseinatronobacter</taxon>
    </lineage>
</organism>
<evidence type="ECO:0000313" key="2">
    <source>
        <dbReference type="EMBL" id="MCL1629565.1"/>
    </source>
</evidence>
<evidence type="ECO:0000256" key="1">
    <source>
        <dbReference type="SAM" id="SignalP"/>
    </source>
</evidence>
<dbReference type="EMBL" id="JALZWP010000013">
    <property type="protein sequence ID" value="MCL1629565.1"/>
    <property type="molecule type" value="Genomic_DNA"/>
</dbReference>